<dbReference type="Gene3D" id="3.20.20.80">
    <property type="entry name" value="Glycosidases"/>
    <property type="match status" value="1"/>
</dbReference>
<proteinExistence type="inferred from homology"/>
<feature type="domain" description="Glycosyl hydrolase family 31 C-terminal" evidence="7">
    <location>
        <begin position="237"/>
        <end position="324"/>
    </location>
</feature>
<dbReference type="InterPro" id="IPR048395">
    <property type="entry name" value="Glyco_hydro_31_C"/>
</dbReference>
<comment type="caution">
    <text evidence="8">The sequence shown here is derived from an EMBL/GenBank/DDBJ whole genome shotgun (WGS) entry which is preliminary data.</text>
</comment>
<evidence type="ECO:0000256" key="2">
    <source>
        <dbReference type="ARBA" id="ARBA00022801"/>
    </source>
</evidence>
<sequence length="557" mass="63206">MLNSMMAKAVFDTNEERPWNAGETGSNYTLKCPENSFDDPPYRTMAAFRYDEINNKSIRLSQKTLCLSAQQGEIDSSTGKHKYIHYDVHNLYGWSQTKPTLDALRAASGKRGLVLPRSTFVGSGQWSGHWLGDNTAEWHEMKRSIIGMTEFNWFGIPFNGADICGYFNNATEEMCTRWMQVGAFYPFSRNHNNRGTIDQDPAAWSTTSLNSMISVLRIRYTILPYYYTLFYKAHTQGSTVIRPLFHEFPSDKATLDIYLQFLVGPYVMIAPVTDEGARTVQVYIPSSPWYNFYNGSMIPVQNQSISINAPLETIPILLRGGAIVPTQGFANNTKLSRMQPFGLIIIPDLNGNAVGDLFYDDGESIDTITAKSYFLATFKWSSSTSQLTMMVDVNGYKEMSNMKLNSLTIYGLKPTQTTVHVAGKQFSTSLRPNTQIVEVNDMGLPMDPSRWIINVGSINFIKINELCKLYNQNDKDKNGTSTNFLKHLKPIHSVEYKKRYTEEDECLPEEGIFEGNDEPTADLSTTNPSIGFIRLDELENNRQMKKINKRFKMKNQI</sequence>
<dbReference type="GO" id="GO:0005975">
    <property type="term" value="P:carbohydrate metabolic process"/>
    <property type="evidence" value="ECO:0007669"/>
    <property type="project" value="InterPro"/>
</dbReference>
<evidence type="ECO:0000313" key="9">
    <source>
        <dbReference type="Proteomes" id="UP000663862"/>
    </source>
</evidence>
<dbReference type="Proteomes" id="UP000663862">
    <property type="component" value="Unassembled WGS sequence"/>
</dbReference>
<evidence type="ECO:0000259" key="6">
    <source>
        <dbReference type="Pfam" id="PF01055"/>
    </source>
</evidence>
<comment type="similarity">
    <text evidence="1 5">Belongs to the glycosyl hydrolase 31 family.</text>
</comment>
<dbReference type="Gene3D" id="2.60.40.1180">
    <property type="entry name" value="Golgi alpha-mannosidase II"/>
    <property type="match status" value="2"/>
</dbReference>
<evidence type="ECO:0000259" key="7">
    <source>
        <dbReference type="Pfam" id="PF21365"/>
    </source>
</evidence>
<dbReference type="PANTHER" id="PTHR22762:SF133">
    <property type="entry name" value="P-TYPE DOMAIN-CONTAINING PROTEIN"/>
    <property type="match status" value="1"/>
</dbReference>
<evidence type="ECO:0000256" key="5">
    <source>
        <dbReference type="RuleBase" id="RU361185"/>
    </source>
</evidence>
<organism evidence="8 9">
    <name type="scientific">Rotaria socialis</name>
    <dbReference type="NCBI Taxonomy" id="392032"/>
    <lineage>
        <taxon>Eukaryota</taxon>
        <taxon>Metazoa</taxon>
        <taxon>Spiralia</taxon>
        <taxon>Gnathifera</taxon>
        <taxon>Rotifera</taxon>
        <taxon>Eurotatoria</taxon>
        <taxon>Bdelloidea</taxon>
        <taxon>Philodinida</taxon>
        <taxon>Philodinidae</taxon>
        <taxon>Rotaria</taxon>
    </lineage>
</organism>
<dbReference type="Pfam" id="PF21365">
    <property type="entry name" value="Glyco_hydro_31_3rd"/>
    <property type="match status" value="1"/>
</dbReference>
<accession>A0A820JMX2</accession>
<gene>
    <name evidence="8" type="ORF">TSG867_LOCUS7978</name>
</gene>
<protein>
    <submittedName>
        <fullName evidence="8">Uncharacterized protein</fullName>
    </submittedName>
</protein>
<name>A0A820JMX2_9BILA</name>
<evidence type="ECO:0000256" key="3">
    <source>
        <dbReference type="ARBA" id="ARBA00023180"/>
    </source>
</evidence>
<evidence type="ECO:0000256" key="1">
    <source>
        <dbReference type="ARBA" id="ARBA00007806"/>
    </source>
</evidence>
<dbReference type="PANTHER" id="PTHR22762">
    <property type="entry name" value="ALPHA-GLUCOSIDASE"/>
    <property type="match status" value="1"/>
</dbReference>
<dbReference type="SUPFAM" id="SSF51445">
    <property type="entry name" value="(Trans)glycosidases"/>
    <property type="match status" value="1"/>
</dbReference>
<keyword evidence="3" id="KW-0325">Glycoprotein</keyword>
<dbReference type="InterPro" id="IPR000322">
    <property type="entry name" value="Glyco_hydro_31_TIM"/>
</dbReference>
<reference evidence="8" key="1">
    <citation type="submission" date="2021-02" db="EMBL/GenBank/DDBJ databases">
        <authorList>
            <person name="Nowell W R."/>
        </authorList>
    </citation>
    <scope>NUCLEOTIDE SEQUENCE</scope>
</reference>
<evidence type="ECO:0000313" key="8">
    <source>
        <dbReference type="EMBL" id="CAF4327407.1"/>
    </source>
</evidence>
<feature type="domain" description="Glycoside hydrolase family 31 TIM barrel" evidence="6">
    <location>
        <begin position="73"/>
        <end position="229"/>
    </location>
</feature>
<dbReference type="SUPFAM" id="SSF51011">
    <property type="entry name" value="Glycosyl hydrolase domain"/>
    <property type="match status" value="1"/>
</dbReference>
<dbReference type="InterPro" id="IPR017853">
    <property type="entry name" value="GH"/>
</dbReference>
<evidence type="ECO:0000256" key="4">
    <source>
        <dbReference type="ARBA" id="ARBA00023295"/>
    </source>
</evidence>
<keyword evidence="2 5" id="KW-0378">Hydrolase</keyword>
<dbReference type="EMBL" id="CAJOBQ010000321">
    <property type="protein sequence ID" value="CAF4327407.1"/>
    <property type="molecule type" value="Genomic_DNA"/>
</dbReference>
<dbReference type="AlphaFoldDB" id="A0A820JMX2"/>
<dbReference type="Pfam" id="PF01055">
    <property type="entry name" value="Glyco_hydro_31_2nd"/>
    <property type="match status" value="1"/>
</dbReference>
<dbReference type="GO" id="GO:0004558">
    <property type="term" value="F:alpha-1,4-glucosidase activity"/>
    <property type="evidence" value="ECO:0007669"/>
    <property type="project" value="TreeGrafter"/>
</dbReference>
<dbReference type="InterPro" id="IPR013780">
    <property type="entry name" value="Glyco_hydro_b"/>
</dbReference>
<keyword evidence="4 5" id="KW-0326">Glycosidase</keyword>
<dbReference type="FunFam" id="2.60.40.1180:FF:000001">
    <property type="entry name" value="Maltase-glucoamylase, intestinal"/>
    <property type="match status" value="1"/>
</dbReference>